<dbReference type="InterPro" id="IPR026831">
    <property type="entry name" value="APC_dom"/>
</dbReference>
<feature type="compositionally biased region" description="Polar residues" evidence="7">
    <location>
        <begin position="1622"/>
        <end position="1639"/>
    </location>
</feature>
<dbReference type="InterPro" id="IPR016024">
    <property type="entry name" value="ARM-type_fold"/>
</dbReference>
<feature type="region of interest" description="Disordered" evidence="7">
    <location>
        <begin position="1920"/>
        <end position="1942"/>
    </location>
</feature>
<evidence type="ECO:0000259" key="10">
    <source>
        <dbReference type="Pfam" id="PF16689"/>
    </source>
</evidence>
<feature type="region of interest" description="Disordered" evidence="7">
    <location>
        <begin position="1053"/>
        <end position="1122"/>
    </location>
</feature>
<feature type="compositionally biased region" description="Basic and acidic residues" evidence="7">
    <location>
        <begin position="2044"/>
        <end position="2062"/>
    </location>
</feature>
<dbReference type="PROSITE" id="PS50176">
    <property type="entry name" value="ARM_REPEAT"/>
    <property type="match status" value="1"/>
</dbReference>
<evidence type="ECO:0000259" key="9">
    <source>
        <dbReference type="Pfam" id="PF05956"/>
    </source>
</evidence>
<feature type="compositionally biased region" description="Basic and acidic residues" evidence="7">
    <location>
        <begin position="1556"/>
        <end position="1575"/>
    </location>
</feature>
<dbReference type="Pfam" id="PF11414">
    <property type="entry name" value="Suppressor_APC"/>
    <property type="match status" value="1"/>
</dbReference>
<feature type="compositionally biased region" description="Polar residues" evidence="7">
    <location>
        <begin position="2656"/>
        <end position="2683"/>
    </location>
</feature>
<feature type="region of interest" description="Disordered" evidence="7">
    <location>
        <begin position="208"/>
        <end position="274"/>
    </location>
</feature>
<dbReference type="PANTHER" id="PTHR12607">
    <property type="entry name" value="ADENOMATOUS POLYPOSIS COLI PROTEIN FAMILY"/>
    <property type="match status" value="1"/>
</dbReference>
<dbReference type="Proteomes" id="UP000558488">
    <property type="component" value="Unassembled WGS sequence"/>
</dbReference>
<feature type="compositionally biased region" description="Basic and acidic residues" evidence="7">
    <location>
        <begin position="1421"/>
        <end position="1437"/>
    </location>
</feature>
<dbReference type="SMART" id="SM00185">
    <property type="entry name" value="ARM"/>
    <property type="match status" value="6"/>
</dbReference>
<dbReference type="InterPro" id="IPR009240">
    <property type="entry name" value="APC_15aa_rpt"/>
</dbReference>
<dbReference type="Pfam" id="PF16633">
    <property type="entry name" value="APC_u9"/>
    <property type="match status" value="1"/>
</dbReference>
<feature type="region of interest" description="Disordered" evidence="7">
    <location>
        <begin position="1752"/>
        <end position="1816"/>
    </location>
</feature>
<feature type="compositionally biased region" description="Basic and acidic residues" evidence="7">
    <location>
        <begin position="715"/>
        <end position="728"/>
    </location>
</feature>
<dbReference type="InterPro" id="IPR009223">
    <property type="entry name" value="APC_rpt"/>
</dbReference>
<feature type="compositionally biased region" description="Low complexity" evidence="7">
    <location>
        <begin position="2442"/>
        <end position="2452"/>
    </location>
</feature>
<feature type="compositionally biased region" description="Polar residues" evidence="7">
    <location>
        <begin position="794"/>
        <end position="817"/>
    </location>
</feature>
<evidence type="ECO:0000256" key="5">
    <source>
        <dbReference type="PROSITE-ProRule" id="PRU00259"/>
    </source>
</evidence>
<evidence type="ECO:0000256" key="2">
    <source>
        <dbReference type="ARBA" id="ARBA00022687"/>
    </source>
</evidence>
<feature type="compositionally biased region" description="Polar residues" evidence="7">
    <location>
        <begin position="1196"/>
        <end position="1216"/>
    </location>
</feature>
<feature type="compositionally biased region" description="Low complexity" evidence="7">
    <location>
        <begin position="262"/>
        <end position="271"/>
    </location>
</feature>
<dbReference type="GO" id="GO:0090090">
    <property type="term" value="P:negative regulation of canonical Wnt signaling pathway"/>
    <property type="evidence" value="ECO:0007669"/>
    <property type="project" value="TreeGrafter"/>
</dbReference>
<dbReference type="InterPro" id="IPR026818">
    <property type="entry name" value="Apc_fam"/>
</dbReference>
<keyword evidence="12" id="KW-1185">Reference proteome</keyword>
<dbReference type="Pfam" id="PF18797">
    <property type="entry name" value="APC_rep"/>
    <property type="match status" value="1"/>
</dbReference>
<dbReference type="GO" id="GO:0007389">
    <property type="term" value="P:pattern specification process"/>
    <property type="evidence" value="ECO:0007669"/>
    <property type="project" value="TreeGrafter"/>
</dbReference>
<dbReference type="GO" id="GO:0001708">
    <property type="term" value="P:cell fate specification"/>
    <property type="evidence" value="ECO:0007669"/>
    <property type="project" value="TreeGrafter"/>
</dbReference>
<feature type="compositionally biased region" description="Polar residues" evidence="7">
    <location>
        <begin position="1766"/>
        <end position="1812"/>
    </location>
</feature>
<feature type="compositionally biased region" description="Polar residues" evidence="7">
    <location>
        <begin position="740"/>
        <end position="749"/>
    </location>
</feature>
<proteinExistence type="inferred from homology"/>
<feature type="compositionally biased region" description="Basic and acidic residues" evidence="7">
    <location>
        <begin position="1658"/>
        <end position="1667"/>
    </location>
</feature>
<evidence type="ECO:0000256" key="1">
    <source>
        <dbReference type="ARBA" id="ARBA00009051"/>
    </source>
</evidence>
<dbReference type="SUPFAM" id="SSF82931">
    <property type="entry name" value="Tumor suppressor gene product Apc"/>
    <property type="match status" value="1"/>
</dbReference>
<feature type="domain" description="Adenomatous polyposis coli protein basic" evidence="9">
    <location>
        <begin position="2099"/>
        <end position="2448"/>
    </location>
</feature>
<dbReference type="Pfam" id="PF05937">
    <property type="entry name" value="EB1_binding"/>
    <property type="match status" value="1"/>
</dbReference>
<feature type="compositionally biased region" description="Polar residues" evidence="7">
    <location>
        <begin position="1096"/>
        <end position="1118"/>
    </location>
</feature>
<feature type="compositionally biased region" description="Polar residues" evidence="7">
    <location>
        <begin position="2158"/>
        <end position="2206"/>
    </location>
</feature>
<dbReference type="Pfam" id="PF05924">
    <property type="entry name" value="SAMP"/>
    <property type="match status" value="3"/>
</dbReference>
<dbReference type="GO" id="GO:0005881">
    <property type="term" value="C:cytoplasmic microtubule"/>
    <property type="evidence" value="ECO:0007669"/>
    <property type="project" value="TreeGrafter"/>
</dbReference>
<feature type="compositionally biased region" description="Acidic residues" evidence="7">
    <location>
        <begin position="1438"/>
        <end position="1449"/>
    </location>
</feature>
<feature type="region of interest" description="Disordered" evidence="7">
    <location>
        <begin position="701"/>
        <end position="749"/>
    </location>
</feature>
<feature type="region of interest" description="Disordered" evidence="7">
    <location>
        <begin position="1274"/>
        <end position="1345"/>
    </location>
</feature>
<dbReference type="InterPro" id="IPR036149">
    <property type="entry name" value="APC_N_sf"/>
</dbReference>
<dbReference type="PANTHER" id="PTHR12607:SF11">
    <property type="entry name" value="ADENOMATOUS POLYPOSIS COLI PROTEIN"/>
    <property type="match status" value="1"/>
</dbReference>
<feature type="compositionally biased region" description="Low complexity" evidence="7">
    <location>
        <begin position="1226"/>
        <end position="1237"/>
    </location>
</feature>
<feature type="compositionally biased region" description="Polar residues" evidence="7">
    <location>
        <begin position="2428"/>
        <end position="2441"/>
    </location>
</feature>
<sequence>MAAASYDQLLKQVEALKMENSNLRQELEDNSNHLTKLETEASNMKEVLKQLQGSIEDEAMTSSGQIDLLERLKELNLDSSNFPGVKLRSKMSLRSYGSREGSVSSRSGECSPVPVGSFPRRGFVNGSRENTGYLEELEKERSLLLADIDKEEKEKDWYYAQLQNLTKRIDSLPLTENFSLQTDMTRRQLEYEARQIRVAMEEQLGTCQDMEKRAQRSSQSKHEAGSHEAERQNEGQGVAEINVATSGSGQSSATRMDHETASVLSSSSTHSAPRRLTSHLGTKIRAYCETCWEWQEAHEQGMDQDKNPMPAPVEHQICPAVCVLMKLSFDEEHRHAMNELGGLQAIAELLQVDCEMYGLTNDHYSITLRRYAGMALTNLTFGDVANKATLCSMKGCMRALVAQLKSESEDLQQVIASVLRNLSWRADVNSKKTLREVGSVKALMECALEVKKESTLKSVLSALWNLSAHCTENKADICAVDGALAFLVGTLTYRSQTNTLAIIESGGGILRNVSSLIATNEDHRQILRENNCLQTLLQHLKSHSLTIVSNACGTLWNLSARNPKDQEALWDMGAVSMLKNLIHSKHKMIAMGSAAALRNLMANRPAKYKDANIMSPGSSLPSLHVRKQKALEAELDAQHLSETFDNIDNLSPKTSHRGKQRHKQSLYGDYVFDTNKHDDNRSDNFNTGNMTVLSPYLNTTVLPSSSSSRGSLDSSRSEKDRSLERERGITLANYHPPTENPGTSSKRGLQISTTAAQIAKVMEEVSAIHTSQEDRSSGSTTELHCGTDERNALRRSSTAHTHSNTYNFTKSENSNRTCPIPYGKLEYKRSSNDSLNSVSSSDGYGKRGQMKPSIESYSEDDESKCCSYGQYPADLAHKIHSANHMDDNDGELDTPINYSLKYSDEQLNSGRQSPSQNERWARPKHIIEDEMKHGEQRQSRSQSTTYPVYTESTDDKHLKFQPHFGQQECVSPYRSRGASASETNRVGSNHGINQNVNQSLCQEDDYEDDKPTNYSERYSEEEQHEEEERPTNYSIKYNEEKHHVEQPIDYSLKYSTDIPPSQKPSFSFSKSSSGQSTKTEHISTSSENISTPSSNAKRQNPLHPSSAQSRSGQTQKATSCKVPSINQETIQTYCVEDTPICFSRCSSLSSLSSAEDEMGCDQRTQETDSANTLQVAEIKENSGTRATEVSVNEVPTVSQHIRTKSNRLPASGLSSESARHKAVELSSGAKSPSKSGAQTPKSPPEHYVQETPLMFSRCTSVSSLDSFESRSIASSVQSEPCSGMVSGIISPSDLPDSPGQTMPPSRSKTPPPPPLPQTVQAKQEAPKNKVPNVEKRESGPKQAAVNAAVQRVQVLPDADTLLHFATESTPDGFSCSSSLSALSLDEPFIQKDVELRIMPPVQENDNVNETESEQPEDSNENPEKEAEKPADSEKDILDDSDDDDIEILEECIISAMPTKSSRKAKKPAQSASKLPPPVARKPSQLPVYKLLPSQNRMQAQKHVSFTPGDDMPRVYCVEGTPINFSTATSLSDLTIESPPNELTAVEGVRAGAQTGEFEKRDTIPTEGRSMDEAQRGKTSSVTIPELDDSKTEEGDILAECINSAMPKGKSHKPFRVKKIMDQVQQASMSSSGNNKNQLDGQKKKPTSPVKPMPQNTEYRAHVKKNTDSKNNLNAERTFSDNKDSKKQNLKNNSKDFNDKLPNNEDRVRGSFTFDSPHHYTPIEGTPYCFSRNDSLSSLDFDDDDVDLSREKAELRKGKDNKESEAKVNSQTELTTSQQSGNKTQTVTKHPINRGQSNKPMLQKQSTFPQSSKDIPDRGAAADEKLQNFAIENTPVCFSRNSSLSSLSDIDQENNNNKESEPIKDTGPPASQGEPNKPQASGYAPKSFHVEDTPVCFSRNSSLSSLSIDSEDDLLQECISSAMPKKKKPSRLKGDNEKHSPRNLGGILAEDLTLDLKDIQRPDSEHGLSPDSENFDWKAIQEGANSIVSSLHQAAAAACLSRQASSDSDSILSLKSGISLGSPFHLTPDQEEKPFTSNKGPRILKPGEKSTLETKKVESENKGIKGGKKVYKSLITGKVRSNSEISSQLKQPLQANMPSISRGRTMIHIPGVRNSSSSTSPVSKKGPPFKTPASKSPSEGPTATTSPRGTKPSVKSELSPITRQTSQLAGSNKGPSRSGSRDSTPSRPAQQPLSRPMQSPGRNSISPGRNGISPPNKLSQLPRTSSPSTASTKSSGSGKMSYTSPGRQTSQQNLTKQTGLSKNGSSIPRSESASKGLNQMSNSNGSNKKVELSRMSSTKSSGSESDRSERPVLVRQSTFIKEAPSPTLRRKLEESASFESLSPSSRPDSPTRSQAQTPVLSPSLPDMSLHSSVQSGGWRKLPPNLSPTVDYNDGRPVKRHDIARSHSESPSRLPINRSGTWKREHSKHSSSLPRVSTWRRTGSSSSILSASSESSEKAKSEDEKYVNCISGTKQTKENQVSIKGTWRKIKESEISPTNCTHIASTGAVNGAESKTLIYQMAPAVSKTEDVWVRIEDCPINNPRSGRSPTGNTPPVIDSVSEKGNPNAKDSKDNQGKLNVGNGSGPIRTIGLENCLNSFIQVNAPDQKGTEAKPGQSNPVPAAETNESSIAERTPFGSSSSSKHSSPSGAVAARVTPFNYNPSPRKSSADSTSARPSQIPTPVNNSKKRDSKTDSTESSGTQSPKRHSGSYLVTSV</sequence>
<dbReference type="GO" id="GO:0016342">
    <property type="term" value="C:catenin complex"/>
    <property type="evidence" value="ECO:0007669"/>
    <property type="project" value="TreeGrafter"/>
</dbReference>
<feature type="compositionally biased region" description="Polar residues" evidence="7">
    <location>
        <begin position="939"/>
        <end position="951"/>
    </location>
</feature>
<dbReference type="Gene3D" id="1.10.287.450">
    <property type="entry name" value="Helix hairpin bin"/>
    <property type="match status" value="1"/>
</dbReference>
<feature type="compositionally biased region" description="Low complexity" evidence="7">
    <location>
        <begin position="2636"/>
        <end position="2646"/>
    </location>
</feature>
<dbReference type="Pfam" id="PF05956">
    <property type="entry name" value="APC_basic"/>
    <property type="match status" value="1"/>
</dbReference>
<dbReference type="InterPro" id="IPR009232">
    <property type="entry name" value="EB1-bd"/>
</dbReference>
<dbReference type="InterPro" id="IPR011989">
    <property type="entry name" value="ARM-like"/>
</dbReference>
<feature type="compositionally biased region" description="Basic and acidic residues" evidence="7">
    <location>
        <begin position="1017"/>
        <end position="1030"/>
    </location>
</feature>
<feature type="coiled-coil region" evidence="6">
    <location>
        <begin position="6"/>
        <end position="54"/>
    </location>
</feature>
<feature type="compositionally biased region" description="Polar residues" evidence="7">
    <location>
        <begin position="243"/>
        <end position="254"/>
    </location>
</feature>
<feature type="compositionally biased region" description="Polar residues" evidence="7">
    <location>
        <begin position="2540"/>
        <end position="2551"/>
    </location>
</feature>
<feature type="region of interest" description="Disordered" evidence="7">
    <location>
        <begin position="1622"/>
        <end position="1723"/>
    </location>
</feature>
<feature type="region of interest" description="Disordered" evidence="7">
    <location>
        <begin position="930"/>
        <end position="952"/>
    </location>
</feature>
<feature type="compositionally biased region" description="Polar residues" evidence="7">
    <location>
        <begin position="2293"/>
        <end position="2302"/>
    </location>
</feature>
<feature type="compositionally biased region" description="Basic and acidic residues" evidence="7">
    <location>
        <begin position="1752"/>
        <end position="1765"/>
    </location>
</feature>
<feature type="compositionally biased region" description="Basic and acidic residues" evidence="7">
    <location>
        <begin position="209"/>
        <end position="233"/>
    </location>
</feature>
<evidence type="ECO:0000256" key="7">
    <source>
        <dbReference type="SAM" id="MobiDB-lite"/>
    </source>
</evidence>
<dbReference type="Gene3D" id="1.25.10.10">
    <property type="entry name" value="Leucine-rich Repeat Variant"/>
    <property type="match status" value="1"/>
</dbReference>
<organism evidence="11 12">
    <name type="scientific">Pipistrellus kuhlii</name>
    <name type="common">Kuhl's pipistrelle</name>
    <dbReference type="NCBI Taxonomy" id="59472"/>
    <lineage>
        <taxon>Eukaryota</taxon>
        <taxon>Metazoa</taxon>
        <taxon>Chordata</taxon>
        <taxon>Craniata</taxon>
        <taxon>Vertebrata</taxon>
        <taxon>Euteleostomi</taxon>
        <taxon>Mammalia</taxon>
        <taxon>Eutheria</taxon>
        <taxon>Laurasiatheria</taxon>
        <taxon>Chiroptera</taxon>
        <taxon>Yangochiroptera</taxon>
        <taxon>Vespertilionidae</taxon>
        <taxon>Pipistrellus</taxon>
    </lineage>
</organism>
<comment type="similarity">
    <text evidence="1">Belongs to the adenomatous polyposis coli (APC) family.</text>
</comment>
<feature type="region of interest" description="Disordered" evidence="7">
    <location>
        <begin position="2604"/>
        <end position="2714"/>
    </location>
</feature>
<feature type="compositionally biased region" description="Acidic residues" evidence="7">
    <location>
        <begin position="1406"/>
        <end position="1420"/>
    </location>
</feature>
<feature type="region of interest" description="Disordered" evidence="7">
    <location>
        <begin position="1196"/>
        <end position="1247"/>
    </location>
</feature>
<dbReference type="Pfam" id="PF16629">
    <property type="entry name" value="Arm_APC_u3"/>
    <property type="match status" value="1"/>
</dbReference>
<dbReference type="Pfam" id="PF05923">
    <property type="entry name" value="APC_r"/>
    <property type="match status" value="7"/>
</dbReference>
<dbReference type="GO" id="GO:0008013">
    <property type="term" value="F:beta-catenin binding"/>
    <property type="evidence" value="ECO:0007669"/>
    <property type="project" value="InterPro"/>
</dbReference>
<feature type="compositionally biased region" description="Basic and acidic residues" evidence="7">
    <location>
        <begin position="1677"/>
        <end position="1708"/>
    </location>
</feature>
<feature type="compositionally biased region" description="Low complexity" evidence="7">
    <location>
        <begin position="1063"/>
        <end position="1095"/>
    </location>
</feature>
<dbReference type="Pfam" id="PF05972">
    <property type="entry name" value="APC_15aa"/>
    <property type="match status" value="4"/>
</dbReference>
<feature type="compositionally biased region" description="Low complexity" evidence="7">
    <location>
        <begin position="704"/>
        <end position="714"/>
    </location>
</feature>
<dbReference type="EMBL" id="JACAGB010000004">
    <property type="protein sequence ID" value="KAF6365774.1"/>
    <property type="molecule type" value="Genomic_DNA"/>
</dbReference>
<evidence type="ECO:0000259" key="8">
    <source>
        <dbReference type="Pfam" id="PF05937"/>
    </source>
</evidence>
<dbReference type="GO" id="GO:0016477">
    <property type="term" value="P:cell migration"/>
    <property type="evidence" value="ECO:0007669"/>
    <property type="project" value="TreeGrafter"/>
</dbReference>
<dbReference type="Pfam" id="PF16630">
    <property type="entry name" value="APC_u5"/>
    <property type="match status" value="1"/>
</dbReference>
<feature type="coiled-coil region" evidence="6">
    <location>
        <begin position="134"/>
        <end position="168"/>
    </location>
</feature>
<accession>A0A7J7YV46</accession>
<keyword evidence="3" id="KW-0677">Repeat</keyword>
<dbReference type="InterPro" id="IPR009224">
    <property type="entry name" value="SAMP"/>
</dbReference>
<dbReference type="GO" id="GO:0007026">
    <property type="term" value="P:negative regulation of microtubule depolymerization"/>
    <property type="evidence" value="ECO:0007669"/>
    <property type="project" value="TreeGrafter"/>
</dbReference>
<dbReference type="SUPFAM" id="SSF48371">
    <property type="entry name" value="ARM repeat"/>
    <property type="match status" value="1"/>
</dbReference>
<feature type="region of interest" description="Disordered" evidence="7">
    <location>
        <begin position="971"/>
        <end position="1037"/>
    </location>
</feature>
<evidence type="ECO:0000313" key="11">
    <source>
        <dbReference type="EMBL" id="KAF6365774.1"/>
    </source>
</evidence>
<dbReference type="GO" id="GO:0016055">
    <property type="term" value="P:Wnt signaling pathway"/>
    <property type="evidence" value="ECO:0007669"/>
    <property type="project" value="UniProtKB-KW"/>
</dbReference>
<feature type="compositionally biased region" description="Polar residues" evidence="7">
    <location>
        <begin position="2613"/>
        <end position="2629"/>
    </location>
</feature>
<dbReference type="SUPFAM" id="SSF58050">
    <property type="entry name" value="N-terminal coiled coil domain from apc"/>
    <property type="match status" value="1"/>
</dbReference>
<feature type="region of interest" description="Disordered" evidence="7">
    <location>
        <begin position="2537"/>
        <end position="2580"/>
    </location>
</feature>
<dbReference type="InterPro" id="IPR000225">
    <property type="entry name" value="Armadillo"/>
</dbReference>
<dbReference type="Pfam" id="PF16634">
    <property type="entry name" value="APC_u13"/>
    <property type="match status" value="1"/>
</dbReference>
<feature type="region of interest" description="Disordered" evidence="7">
    <location>
        <begin position="2024"/>
        <end position="2463"/>
    </location>
</feature>
<feature type="compositionally biased region" description="Polar residues" evidence="7">
    <location>
        <begin position="2078"/>
        <end position="2098"/>
    </location>
</feature>
<feature type="compositionally biased region" description="Low complexity" evidence="7">
    <location>
        <begin position="832"/>
        <end position="842"/>
    </location>
</feature>
<dbReference type="Pfam" id="PF16689">
    <property type="entry name" value="APC_N_CC"/>
    <property type="match status" value="1"/>
</dbReference>
<feature type="compositionally biased region" description="Basic and acidic residues" evidence="7">
    <location>
        <begin position="1324"/>
        <end position="1339"/>
    </location>
</feature>
<feature type="compositionally biased region" description="Polar residues" evidence="7">
    <location>
        <begin position="978"/>
        <end position="1001"/>
    </location>
</feature>
<feature type="compositionally biased region" description="Basic and acidic residues" evidence="7">
    <location>
        <begin position="2453"/>
        <end position="2463"/>
    </location>
</feature>
<feature type="domain" description="Adenomatous polyposis coli N-terminal dimerisation" evidence="10">
    <location>
        <begin position="4"/>
        <end position="55"/>
    </location>
</feature>
<feature type="compositionally biased region" description="Low complexity" evidence="7">
    <location>
        <begin position="2223"/>
        <end position="2244"/>
    </location>
</feature>
<feature type="compositionally biased region" description="Basic and acidic residues" evidence="7">
    <location>
        <begin position="2391"/>
        <end position="2408"/>
    </location>
</feature>
<feature type="region of interest" description="Disordered" evidence="7">
    <location>
        <begin position="1399"/>
        <end position="1485"/>
    </location>
</feature>
<reference evidence="11 12" key="1">
    <citation type="journal article" date="2020" name="Nature">
        <title>Six reference-quality genomes reveal evolution of bat adaptations.</title>
        <authorList>
            <person name="Jebb D."/>
            <person name="Huang Z."/>
            <person name="Pippel M."/>
            <person name="Hughes G.M."/>
            <person name="Lavrichenko K."/>
            <person name="Devanna P."/>
            <person name="Winkler S."/>
            <person name="Jermiin L.S."/>
            <person name="Skirmuntt E.C."/>
            <person name="Katzourakis A."/>
            <person name="Burkitt-Gray L."/>
            <person name="Ray D.A."/>
            <person name="Sullivan K.A.M."/>
            <person name="Roscito J.G."/>
            <person name="Kirilenko B.M."/>
            <person name="Davalos L.M."/>
            <person name="Corthals A.P."/>
            <person name="Power M.L."/>
            <person name="Jones G."/>
            <person name="Ransome R.D."/>
            <person name="Dechmann D.K.N."/>
            <person name="Locatelli A.G."/>
            <person name="Puechmaille S.J."/>
            <person name="Fedrigo O."/>
            <person name="Jarvis E.D."/>
            <person name="Hiller M."/>
            <person name="Vernes S.C."/>
            <person name="Myers E.W."/>
            <person name="Teeling E.C."/>
        </authorList>
    </citation>
    <scope>NUCLEOTIDE SEQUENCE [LARGE SCALE GENOMIC DNA]</scope>
    <source>
        <strain evidence="11">MPipKuh1</strain>
        <tissue evidence="11">Flight muscle</tissue>
    </source>
</reference>
<dbReference type="FunFam" id="1.10.287.450:FF:000001">
    <property type="entry name" value="adenomatous polyposis coli protein isoform X1"/>
    <property type="match status" value="1"/>
</dbReference>
<gene>
    <name evidence="11" type="ORF">mPipKuh1_000809</name>
</gene>
<dbReference type="FunFam" id="1.25.10.10:FF:001248">
    <property type="entry name" value="Adenomatous polyposis coli protein, putative"/>
    <property type="match status" value="1"/>
</dbReference>
<name>A0A7J7YV46_PIPKU</name>
<feature type="region of interest" description="Disordered" evidence="7">
    <location>
        <begin position="767"/>
        <end position="863"/>
    </location>
</feature>
<feature type="compositionally biased region" description="Low complexity" evidence="7">
    <location>
        <begin position="2334"/>
        <end position="2352"/>
    </location>
</feature>
<dbReference type="InterPro" id="IPR009234">
    <property type="entry name" value="APC_basic_dom"/>
</dbReference>
<dbReference type="Pfam" id="PF16636">
    <property type="entry name" value="APC_u15"/>
    <property type="match status" value="1"/>
</dbReference>
<dbReference type="InterPro" id="IPR032038">
    <property type="entry name" value="APC_N"/>
</dbReference>
<feature type="region of interest" description="Disordered" evidence="7">
    <location>
        <begin position="1843"/>
        <end position="1886"/>
    </location>
</feature>
<dbReference type="Gene3D" id="1.20.5.10">
    <property type="match status" value="1"/>
</dbReference>
<dbReference type="Pfam" id="PF00514">
    <property type="entry name" value="Arm"/>
    <property type="match status" value="3"/>
</dbReference>
<dbReference type="Pfam" id="PF16635">
    <property type="entry name" value="APC_u14"/>
    <property type="match status" value="1"/>
</dbReference>
<feature type="compositionally biased region" description="Polar residues" evidence="7">
    <location>
        <begin position="2245"/>
        <end position="2286"/>
    </location>
</feature>
<feature type="compositionally biased region" description="Polar residues" evidence="7">
    <location>
        <begin position="2132"/>
        <end position="2147"/>
    </location>
</feature>
<feature type="repeat" description="ARM" evidence="5">
    <location>
        <begin position="531"/>
        <end position="573"/>
    </location>
</feature>
<dbReference type="GO" id="GO:0030877">
    <property type="term" value="C:beta-catenin destruction complex"/>
    <property type="evidence" value="ECO:0007669"/>
    <property type="project" value="TreeGrafter"/>
</dbReference>
<evidence type="ECO:0000313" key="12">
    <source>
        <dbReference type="Proteomes" id="UP000558488"/>
    </source>
</evidence>
<evidence type="ECO:0000256" key="6">
    <source>
        <dbReference type="SAM" id="Coils"/>
    </source>
</evidence>
<feature type="region of interest" description="Disordered" evidence="7">
    <location>
        <begin position="1548"/>
        <end position="1592"/>
    </location>
</feature>
<comment type="caution">
    <text evidence="11">The sequence shown here is derived from an EMBL/GenBank/DDBJ whole genome shotgun (WGS) entry which is preliminary data.</text>
</comment>
<keyword evidence="4 6" id="KW-0175">Coiled coil</keyword>
<evidence type="ECO:0000256" key="3">
    <source>
        <dbReference type="ARBA" id="ARBA00022737"/>
    </source>
</evidence>
<evidence type="ECO:0000256" key="4">
    <source>
        <dbReference type="ARBA" id="ARBA00023054"/>
    </source>
</evidence>
<dbReference type="GO" id="GO:0045295">
    <property type="term" value="F:gamma-catenin binding"/>
    <property type="evidence" value="ECO:0007669"/>
    <property type="project" value="TreeGrafter"/>
</dbReference>
<protein>
    <submittedName>
        <fullName evidence="11">APC regulator of WNT signaling pathway</fullName>
    </submittedName>
</protein>
<dbReference type="InterPro" id="IPR041257">
    <property type="entry name" value="APC_rep"/>
</dbReference>
<dbReference type="GO" id="GO:0008017">
    <property type="term" value="F:microtubule binding"/>
    <property type="evidence" value="ECO:0007669"/>
    <property type="project" value="InterPro"/>
</dbReference>
<feature type="domain" description="EB-1 binding" evidence="8">
    <location>
        <begin position="2542"/>
        <end position="2714"/>
    </location>
</feature>
<keyword evidence="2" id="KW-0879">Wnt signaling pathway</keyword>
<dbReference type="GO" id="GO:0007399">
    <property type="term" value="P:nervous system development"/>
    <property type="evidence" value="ECO:0007669"/>
    <property type="project" value="TreeGrafter"/>
</dbReference>